<proteinExistence type="predicted"/>
<dbReference type="InterPro" id="IPR029052">
    <property type="entry name" value="Metallo-depent_PP-like"/>
</dbReference>
<dbReference type="PIRSF" id="PIRSF030250">
    <property type="entry name" value="Ptase_At2g46880"/>
    <property type="match status" value="1"/>
</dbReference>
<keyword evidence="3" id="KW-1185">Reference proteome</keyword>
<dbReference type="CDD" id="cd07383">
    <property type="entry name" value="MPP_Dcr2"/>
    <property type="match status" value="1"/>
</dbReference>
<sequence>MKHPLSFRPDGTFTIVQFTDVHMKAGGEADLATTALMESILEAEKPDLVVFTGDVIEANACDDPIARFTGAISVVERTSTPWAIVFGNHDTESRITRRQLMDKAVSFHWSVAEHGPDSASGEGNYALTVTGADNRPAAALYFLDSGSVSPNPRVKGYGWVHRDQIAWYEHDSRRKTADNGGTPLPALAFFHIPLPEYRDVWENELCYGHQYERVCCPKVNTGLFAAMVEMGDVMGTFAGHDHTNDYWGSLHGIRLCYGRATGYNTYGREGFPRGARVIRLREGERSFESWLRLDDGTVIANQPEHRPDEPAERR</sequence>
<dbReference type="InterPro" id="IPR011230">
    <property type="entry name" value="PAP14/16/28/29"/>
</dbReference>
<feature type="domain" description="Calcineurin-like phosphoesterase" evidence="1">
    <location>
        <begin position="14"/>
        <end position="243"/>
    </location>
</feature>
<dbReference type="Gene3D" id="3.60.21.10">
    <property type="match status" value="1"/>
</dbReference>
<dbReference type="SUPFAM" id="SSF56300">
    <property type="entry name" value="Metallo-dependent phosphatases"/>
    <property type="match status" value="1"/>
</dbReference>
<dbReference type="Pfam" id="PF00149">
    <property type="entry name" value="Metallophos"/>
    <property type="match status" value="1"/>
</dbReference>
<organism evidence="2 3">
    <name type="scientific">Paenibacillus konkukensis</name>
    <dbReference type="NCBI Taxonomy" id="2020716"/>
    <lineage>
        <taxon>Bacteria</taxon>
        <taxon>Bacillati</taxon>
        <taxon>Bacillota</taxon>
        <taxon>Bacilli</taxon>
        <taxon>Bacillales</taxon>
        <taxon>Paenibacillaceae</taxon>
        <taxon>Paenibacillus</taxon>
    </lineage>
</organism>
<protein>
    <submittedName>
        <fullName evidence="2">Calcineurin-like phosphoesterase</fullName>
    </submittedName>
</protein>
<reference evidence="2" key="1">
    <citation type="submission" date="2018-02" db="EMBL/GenBank/DDBJ databases">
        <authorList>
            <person name="Kim S.-K."/>
            <person name="Jung H.-I."/>
            <person name="Lee S.-W."/>
        </authorList>
    </citation>
    <scope>NUCLEOTIDE SEQUENCE</scope>
    <source>
        <strain evidence="2">SK3146</strain>
    </source>
</reference>
<dbReference type="PANTHER" id="PTHR32440:SF11">
    <property type="entry name" value="METALLOPHOSPHOESTERASE DOMAIN-CONTAINING PROTEIN"/>
    <property type="match status" value="1"/>
</dbReference>
<name>A0ABY4RJ18_9BACL</name>
<reference evidence="2" key="2">
    <citation type="journal article" date="2021" name="J Anim Sci Technol">
        <title>Complete genome sequence of Paenibacillus konkukensis sp. nov. SK3146 as a potential probiotic strain.</title>
        <authorList>
            <person name="Jung H.I."/>
            <person name="Park S."/>
            <person name="Niu K.M."/>
            <person name="Lee S.W."/>
            <person name="Kothari D."/>
            <person name="Yi K.J."/>
            <person name="Kim S.K."/>
        </authorList>
    </citation>
    <scope>NUCLEOTIDE SEQUENCE</scope>
    <source>
        <strain evidence="2">SK3146</strain>
    </source>
</reference>
<dbReference type="PANTHER" id="PTHR32440">
    <property type="entry name" value="PHOSPHATASE DCR2-RELATED-RELATED"/>
    <property type="match status" value="1"/>
</dbReference>
<accession>A0ABY4RJ18</accession>
<dbReference type="RefSeq" id="WP_249864288.1">
    <property type="nucleotide sequence ID" value="NZ_CP027059.1"/>
</dbReference>
<evidence type="ECO:0000313" key="3">
    <source>
        <dbReference type="Proteomes" id="UP001057134"/>
    </source>
</evidence>
<dbReference type="EMBL" id="CP027059">
    <property type="protein sequence ID" value="UQZ82110.1"/>
    <property type="molecule type" value="Genomic_DNA"/>
</dbReference>
<evidence type="ECO:0000313" key="2">
    <source>
        <dbReference type="EMBL" id="UQZ82110.1"/>
    </source>
</evidence>
<dbReference type="InterPro" id="IPR004843">
    <property type="entry name" value="Calcineurin-like_PHP"/>
</dbReference>
<gene>
    <name evidence="2" type="ORF">SK3146_01267</name>
</gene>
<evidence type="ECO:0000259" key="1">
    <source>
        <dbReference type="Pfam" id="PF00149"/>
    </source>
</evidence>
<dbReference type="Proteomes" id="UP001057134">
    <property type="component" value="Chromosome"/>
</dbReference>